<organism evidence="1 2">
    <name type="scientific">Flavobacterium arundinis</name>
    <dbReference type="NCBI Taxonomy" id="3139143"/>
    <lineage>
        <taxon>Bacteria</taxon>
        <taxon>Pseudomonadati</taxon>
        <taxon>Bacteroidota</taxon>
        <taxon>Flavobacteriia</taxon>
        <taxon>Flavobacteriales</taxon>
        <taxon>Flavobacteriaceae</taxon>
        <taxon>Flavobacterium</taxon>
    </lineage>
</organism>
<evidence type="ECO:0000313" key="2">
    <source>
        <dbReference type="Proteomes" id="UP001464555"/>
    </source>
</evidence>
<dbReference type="Proteomes" id="UP001464555">
    <property type="component" value="Unassembled WGS sequence"/>
</dbReference>
<dbReference type="Pfam" id="PF13715">
    <property type="entry name" value="CarbopepD_reg_2"/>
    <property type="match status" value="1"/>
</dbReference>
<keyword evidence="2" id="KW-1185">Reference proteome</keyword>
<dbReference type="InterPro" id="IPR008969">
    <property type="entry name" value="CarboxyPept-like_regulatory"/>
</dbReference>
<comment type="caution">
    <text evidence="1">The sequence shown here is derived from an EMBL/GenBank/DDBJ whole genome shotgun (WGS) entry which is preliminary data.</text>
</comment>
<evidence type="ECO:0000313" key="1">
    <source>
        <dbReference type="EMBL" id="MEL1243107.1"/>
    </source>
</evidence>
<dbReference type="SUPFAM" id="SSF49464">
    <property type="entry name" value="Carboxypeptidase regulatory domain-like"/>
    <property type="match status" value="1"/>
</dbReference>
<sequence>MIQKTLYFAFLVWPLVFLAQIKGTIFNSSTKQPVPLVNIWIAGEDKGTTADKNGNFTLPQTKGNETIIFSAVGYADVSLNAAAINGTVIMEAKAIELDEVNIQKKKNRMFRIVNPLDEETETYFAASATVNPRMVARFIPYKKEYAATPFLKDIKFVTISRSPGSTFNVRLYAVAEDGSPGDLLYDENIIGTAKKKRHITPVDLSSLNIRIPKKGFFVAVEWLIIDSNRYDLLSLKYGRALDREGKNYNIYYDPPFKSCYTDKRSSQWLYEKGTWTNKFNIHDKKYYNIMAEVTLSD</sequence>
<dbReference type="RefSeq" id="WP_341695425.1">
    <property type="nucleotide sequence ID" value="NZ_JBBYHR010000001.1"/>
</dbReference>
<gene>
    <name evidence="1" type="ORF">AAEO56_02440</name>
</gene>
<protein>
    <submittedName>
        <fullName evidence="1">Carboxypeptidase-like regulatory domain-containing protein</fullName>
    </submittedName>
</protein>
<proteinExistence type="predicted"/>
<accession>A0ABU9HSH1</accession>
<name>A0ABU9HSH1_9FLAO</name>
<reference evidence="1 2" key="1">
    <citation type="submission" date="2024-04" db="EMBL/GenBank/DDBJ databases">
        <title>Flavobacterium sp. DGU11 16S ribosomal RNA gene Genome sequencing and assembly.</title>
        <authorList>
            <person name="Park S."/>
        </authorList>
    </citation>
    <scope>NUCLEOTIDE SEQUENCE [LARGE SCALE GENOMIC DNA]</scope>
    <source>
        <strain evidence="1 2">DGU11</strain>
    </source>
</reference>
<dbReference type="Gene3D" id="2.60.40.1120">
    <property type="entry name" value="Carboxypeptidase-like, regulatory domain"/>
    <property type="match status" value="1"/>
</dbReference>
<dbReference type="EMBL" id="JBBYHR010000001">
    <property type="protein sequence ID" value="MEL1243107.1"/>
    <property type="molecule type" value="Genomic_DNA"/>
</dbReference>